<evidence type="ECO:0000256" key="4">
    <source>
        <dbReference type="SAM" id="MobiDB-lite"/>
    </source>
</evidence>
<evidence type="ECO:0000256" key="3">
    <source>
        <dbReference type="ARBA" id="ARBA00023239"/>
    </source>
</evidence>
<evidence type="ECO:0008006" key="7">
    <source>
        <dbReference type="Google" id="ProtNLM"/>
    </source>
</evidence>
<dbReference type="InterPro" id="IPR050148">
    <property type="entry name" value="Terpene_synthase-like"/>
</dbReference>
<dbReference type="InterPro" id="IPR008930">
    <property type="entry name" value="Terpenoid_cyclase/PrenylTrfase"/>
</dbReference>
<feature type="compositionally biased region" description="Low complexity" evidence="4">
    <location>
        <begin position="267"/>
        <end position="280"/>
    </location>
</feature>
<dbReference type="AlphaFoldDB" id="A0A0E0K1E4"/>
<sequence>MVPLRGSSQTPCFPKCVDWILQNQQDDGSWSIDGSMASVNKDILSSTLACVLALNSWNVGRETIRKGLDFIAKIFSIAMDEQTVAPIGFGITFPPMLNRANGTGLEFPVRQTDIDRLTHLRDIKLESFVNLNTKYPEWLIQRGREPFSRKKGIYMAYLAEGFGNLLKWDAIMKLQRKNGSLFNCPSSTAAAASRRPRTRVARGATQGDGDSDRQIRAAPTGSSGVAAGGRDGDRDGDGDGEGRGELRWAAGADSGGDADGGGDDDGATAAGAETADLTTARPDLTPVVGSRAPALDPVGGGAPLSMVDALEKMGISHSWLGRDEEIMLDITTCVRRLEYVDFADMSERLLTLP</sequence>
<dbReference type="HOGENOM" id="CLU_786154_0_0_1"/>
<feature type="compositionally biased region" description="Basic and acidic residues" evidence="4">
    <location>
        <begin position="230"/>
        <end position="246"/>
    </location>
</feature>
<accession>A0A0E0K1E4</accession>
<name>A0A0E0K1E4_ORYPU</name>
<dbReference type="SUPFAM" id="SSF48239">
    <property type="entry name" value="Terpenoid cyclases/Protein prenyltransferases"/>
    <property type="match status" value="1"/>
</dbReference>
<evidence type="ECO:0000313" key="5">
    <source>
        <dbReference type="EnsemblPlants" id="OPUNC02G19210.1"/>
    </source>
</evidence>
<feature type="region of interest" description="Disordered" evidence="4">
    <location>
        <begin position="183"/>
        <end position="287"/>
    </location>
</feature>
<keyword evidence="3" id="KW-0456">Lyase</keyword>
<evidence type="ECO:0000313" key="6">
    <source>
        <dbReference type="Proteomes" id="UP000026962"/>
    </source>
</evidence>
<proteinExistence type="predicted"/>
<dbReference type="PANTHER" id="PTHR31739:SF3">
    <property type="entry name" value="ENT-KAUR-16-ENE SYNTHASE, CHLOROPLASTIC"/>
    <property type="match status" value="1"/>
</dbReference>
<dbReference type="eggNOG" id="ENOG502QVGX">
    <property type="taxonomic scope" value="Eukaryota"/>
</dbReference>
<evidence type="ECO:0000256" key="2">
    <source>
        <dbReference type="ARBA" id="ARBA00022842"/>
    </source>
</evidence>
<keyword evidence="6" id="KW-1185">Reference proteome</keyword>
<organism evidence="5">
    <name type="scientific">Oryza punctata</name>
    <name type="common">Red rice</name>
    <dbReference type="NCBI Taxonomy" id="4537"/>
    <lineage>
        <taxon>Eukaryota</taxon>
        <taxon>Viridiplantae</taxon>
        <taxon>Streptophyta</taxon>
        <taxon>Embryophyta</taxon>
        <taxon>Tracheophyta</taxon>
        <taxon>Spermatophyta</taxon>
        <taxon>Magnoliopsida</taxon>
        <taxon>Liliopsida</taxon>
        <taxon>Poales</taxon>
        <taxon>Poaceae</taxon>
        <taxon>BOP clade</taxon>
        <taxon>Oryzoideae</taxon>
        <taxon>Oryzeae</taxon>
        <taxon>Oryzinae</taxon>
        <taxon>Oryza</taxon>
    </lineage>
</organism>
<dbReference type="EnsemblPlants" id="OPUNC02G19210.1">
    <property type="protein sequence ID" value="OPUNC02G19210.1"/>
    <property type="gene ID" value="OPUNC02G19210"/>
</dbReference>
<dbReference type="GO" id="GO:0016102">
    <property type="term" value="P:diterpenoid biosynthetic process"/>
    <property type="evidence" value="ECO:0007669"/>
    <property type="project" value="TreeGrafter"/>
</dbReference>
<comment type="cofactor">
    <cofactor evidence="1">
        <name>Mg(2+)</name>
        <dbReference type="ChEBI" id="CHEBI:18420"/>
    </cofactor>
</comment>
<dbReference type="PANTHER" id="PTHR31739">
    <property type="entry name" value="ENT-COPALYL DIPHOSPHATE SYNTHASE, CHLOROPLASTIC"/>
    <property type="match status" value="1"/>
</dbReference>
<dbReference type="GO" id="GO:0000287">
    <property type="term" value="F:magnesium ion binding"/>
    <property type="evidence" value="ECO:0007669"/>
    <property type="project" value="TreeGrafter"/>
</dbReference>
<dbReference type="STRING" id="4537.A0A0E0K1E4"/>
<reference evidence="5" key="2">
    <citation type="submission" date="2018-05" db="EMBL/GenBank/DDBJ databases">
        <title>OpunRS2 (Oryza punctata Reference Sequence Version 2).</title>
        <authorList>
            <person name="Zhang J."/>
            <person name="Kudrna D."/>
            <person name="Lee S."/>
            <person name="Talag J."/>
            <person name="Welchert J."/>
            <person name="Wing R.A."/>
        </authorList>
    </citation>
    <scope>NUCLEOTIDE SEQUENCE [LARGE SCALE GENOMIC DNA]</scope>
</reference>
<dbReference type="Gramene" id="OPUNC02G19210.1">
    <property type="protein sequence ID" value="OPUNC02G19210.1"/>
    <property type="gene ID" value="OPUNC02G19210"/>
</dbReference>
<dbReference type="Proteomes" id="UP000026962">
    <property type="component" value="Chromosome 2"/>
</dbReference>
<reference evidence="5" key="1">
    <citation type="submission" date="2015-04" db="UniProtKB">
        <authorList>
            <consortium name="EnsemblPlants"/>
        </authorList>
    </citation>
    <scope>IDENTIFICATION</scope>
</reference>
<protein>
    <recommendedName>
        <fullName evidence="7">Terpene synthase N-terminal domain-containing protein</fullName>
    </recommendedName>
</protein>
<keyword evidence="2" id="KW-0460">Magnesium</keyword>
<dbReference type="GO" id="GO:0010333">
    <property type="term" value="F:terpene synthase activity"/>
    <property type="evidence" value="ECO:0007669"/>
    <property type="project" value="InterPro"/>
</dbReference>
<evidence type="ECO:0000256" key="1">
    <source>
        <dbReference type="ARBA" id="ARBA00001946"/>
    </source>
</evidence>
<dbReference type="Gene3D" id="1.50.10.160">
    <property type="match status" value="1"/>
</dbReference>